<name>A0A542XQD0_SALAC</name>
<dbReference type="EMBL" id="BOQM01000035">
    <property type="protein sequence ID" value="GIM87354.1"/>
    <property type="molecule type" value="Genomic_DNA"/>
</dbReference>
<dbReference type="Gene3D" id="3.40.50.300">
    <property type="entry name" value="P-loop containing nucleotide triphosphate hydrolases"/>
    <property type="match status" value="1"/>
</dbReference>
<dbReference type="InterPro" id="IPR027417">
    <property type="entry name" value="P-loop_NTPase"/>
</dbReference>
<evidence type="ECO:0000259" key="1">
    <source>
        <dbReference type="Pfam" id="PF13521"/>
    </source>
</evidence>
<dbReference type="EMBL" id="VFOL01000001">
    <property type="protein sequence ID" value="TQL38058.1"/>
    <property type="molecule type" value="Genomic_DNA"/>
</dbReference>
<reference evidence="2 5" key="2">
    <citation type="submission" date="2021-03" db="EMBL/GenBank/DDBJ databases">
        <title>Whole genome shotgun sequence of Salinispora arenicola NBRC 105043.</title>
        <authorList>
            <person name="Komaki H."/>
            <person name="Tamura T."/>
        </authorList>
    </citation>
    <scope>NUCLEOTIDE SEQUENCE [LARGE SCALE GENOMIC DNA]</scope>
    <source>
        <strain evidence="2 5">NBRC 105043</strain>
    </source>
</reference>
<dbReference type="AlphaFoldDB" id="A0A542XQD0"/>
<evidence type="ECO:0000313" key="3">
    <source>
        <dbReference type="EMBL" id="TQL38058.1"/>
    </source>
</evidence>
<protein>
    <submittedName>
        <fullName evidence="3">AAA domain-containing protein</fullName>
    </submittedName>
</protein>
<sequence length="194" mass="20992">MRIGVSGTHGTGKTTLVEALCARLPGHVVADEPYHLLEDEEYEFQYPPSPEDYRALMARSARSLCSPPSPSDTIFDRTPLDYLAYLVAAGADPSEEADHSPLSVAFTHLDLLVITVITAETERLLPATEWPGLRTRMNDALLELVYDDPLHAWTDTPVLELGGPLDGRVDLVLGAAAQLGRREPGTAYTGPSPG</sequence>
<proteinExistence type="predicted"/>
<keyword evidence="5" id="KW-1185">Reference proteome</keyword>
<organism evidence="3 4">
    <name type="scientific">Salinispora arenicola</name>
    <dbReference type="NCBI Taxonomy" id="168697"/>
    <lineage>
        <taxon>Bacteria</taxon>
        <taxon>Bacillati</taxon>
        <taxon>Actinomycetota</taxon>
        <taxon>Actinomycetes</taxon>
        <taxon>Micromonosporales</taxon>
        <taxon>Micromonosporaceae</taxon>
        <taxon>Salinispora</taxon>
    </lineage>
</organism>
<dbReference type="Pfam" id="PF13521">
    <property type="entry name" value="AAA_28"/>
    <property type="match status" value="1"/>
</dbReference>
<dbReference type="RefSeq" id="WP_016812849.1">
    <property type="nucleotide sequence ID" value="NZ_BOQM01000035.1"/>
</dbReference>
<evidence type="ECO:0000313" key="2">
    <source>
        <dbReference type="EMBL" id="GIM87354.1"/>
    </source>
</evidence>
<gene>
    <name evidence="3" type="ORF">FB564_3230</name>
    <name evidence="2" type="ORF">Sar04_40900</name>
</gene>
<dbReference type="InterPro" id="IPR038727">
    <property type="entry name" value="NadR/Ttd14_AAA_dom"/>
</dbReference>
<dbReference type="Proteomes" id="UP000677457">
    <property type="component" value="Unassembled WGS sequence"/>
</dbReference>
<reference evidence="3 4" key="1">
    <citation type="submission" date="2019-06" db="EMBL/GenBank/DDBJ databases">
        <title>Sequencing the genomes of 1000 actinobacteria strains.</title>
        <authorList>
            <person name="Klenk H.-P."/>
        </authorList>
    </citation>
    <scope>NUCLEOTIDE SEQUENCE [LARGE SCALE GENOMIC DNA]</scope>
    <source>
        <strain evidence="3 4">DSM 44819</strain>
    </source>
</reference>
<dbReference type="SUPFAM" id="SSF52540">
    <property type="entry name" value="P-loop containing nucleoside triphosphate hydrolases"/>
    <property type="match status" value="1"/>
</dbReference>
<feature type="domain" description="NadR/Ttd14 AAA" evidence="1">
    <location>
        <begin position="3"/>
        <end position="121"/>
    </location>
</feature>
<dbReference type="Proteomes" id="UP000315983">
    <property type="component" value="Unassembled WGS sequence"/>
</dbReference>
<comment type="caution">
    <text evidence="3">The sequence shown here is derived from an EMBL/GenBank/DDBJ whole genome shotgun (WGS) entry which is preliminary data.</text>
</comment>
<accession>A0A542XQD0</accession>
<dbReference type="GeneID" id="93772446"/>
<evidence type="ECO:0000313" key="5">
    <source>
        <dbReference type="Proteomes" id="UP000677457"/>
    </source>
</evidence>
<evidence type="ECO:0000313" key="4">
    <source>
        <dbReference type="Proteomes" id="UP000315983"/>
    </source>
</evidence>